<dbReference type="EMBL" id="BMAT01012850">
    <property type="protein sequence ID" value="GFS00542.1"/>
    <property type="molecule type" value="Genomic_DNA"/>
</dbReference>
<gene>
    <name evidence="7" type="ORF">ElyMa_006401900</name>
</gene>
<keyword evidence="8" id="KW-1185">Reference proteome</keyword>
<dbReference type="AlphaFoldDB" id="A0AAV4HRQ0"/>
<accession>A0AAV4HRQ0</accession>
<protein>
    <recommendedName>
        <fullName evidence="6">THAP-type domain-containing protein</fullName>
    </recommendedName>
</protein>
<keyword evidence="3" id="KW-0862">Zinc</keyword>
<dbReference type="GO" id="GO:0008270">
    <property type="term" value="F:zinc ion binding"/>
    <property type="evidence" value="ECO:0007669"/>
    <property type="project" value="UniProtKB-KW"/>
</dbReference>
<evidence type="ECO:0000259" key="6">
    <source>
        <dbReference type="PROSITE" id="PS50950"/>
    </source>
</evidence>
<dbReference type="SUPFAM" id="SSF57716">
    <property type="entry name" value="Glucocorticoid receptor-like (DNA-binding domain)"/>
    <property type="match status" value="1"/>
</dbReference>
<evidence type="ECO:0000256" key="3">
    <source>
        <dbReference type="ARBA" id="ARBA00022833"/>
    </source>
</evidence>
<evidence type="ECO:0000256" key="4">
    <source>
        <dbReference type="ARBA" id="ARBA00023125"/>
    </source>
</evidence>
<evidence type="ECO:0000313" key="7">
    <source>
        <dbReference type="EMBL" id="GFS00542.1"/>
    </source>
</evidence>
<organism evidence="7 8">
    <name type="scientific">Elysia marginata</name>
    <dbReference type="NCBI Taxonomy" id="1093978"/>
    <lineage>
        <taxon>Eukaryota</taxon>
        <taxon>Metazoa</taxon>
        <taxon>Spiralia</taxon>
        <taxon>Lophotrochozoa</taxon>
        <taxon>Mollusca</taxon>
        <taxon>Gastropoda</taxon>
        <taxon>Heterobranchia</taxon>
        <taxon>Euthyneura</taxon>
        <taxon>Panpulmonata</taxon>
        <taxon>Sacoglossa</taxon>
        <taxon>Placobranchoidea</taxon>
        <taxon>Plakobranchidae</taxon>
        <taxon>Elysia</taxon>
    </lineage>
</organism>
<comment type="caution">
    <text evidence="7">The sequence shown here is derived from an EMBL/GenBank/DDBJ whole genome shotgun (WGS) entry which is preliminary data.</text>
</comment>
<feature type="domain" description="THAP-type" evidence="6">
    <location>
        <begin position="1"/>
        <end position="81"/>
    </location>
</feature>
<keyword evidence="2 5" id="KW-0863">Zinc-finger</keyword>
<dbReference type="PROSITE" id="PS50950">
    <property type="entry name" value="ZF_THAP"/>
    <property type="match status" value="1"/>
</dbReference>
<keyword evidence="4 5" id="KW-0238">DNA-binding</keyword>
<evidence type="ECO:0000313" key="8">
    <source>
        <dbReference type="Proteomes" id="UP000762676"/>
    </source>
</evidence>
<reference evidence="7 8" key="1">
    <citation type="journal article" date="2021" name="Elife">
        <title>Chloroplast acquisition without the gene transfer in kleptoplastic sea slugs, Plakobranchus ocellatus.</title>
        <authorList>
            <person name="Maeda T."/>
            <person name="Takahashi S."/>
            <person name="Yoshida T."/>
            <person name="Shimamura S."/>
            <person name="Takaki Y."/>
            <person name="Nagai Y."/>
            <person name="Toyoda A."/>
            <person name="Suzuki Y."/>
            <person name="Arimoto A."/>
            <person name="Ishii H."/>
            <person name="Satoh N."/>
            <person name="Nishiyama T."/>
            <person name="Hasebe M."/>
            <person name="Maruyama T."/>
            <person name="Minagawa J."/>
            <person name="Obokata J."/>
            <person name="Shigenobu S."/>
        </authorList>
    </citation>
    <scope>NUCLEOTIDE SEQUENCE [LARGE SCALE GENOMIC DNA]</scope>
</reference>
<keyword evidence="1" id="KW-0479">Metal-binding</keyword>
<evidence type="ECO:0000256" key="2">
    <source>
        <dbReference type="ARBA" id="ARBA00022771"/>
    </source>
</evidence>
<dbReference type="Pfam" id="PF05485">
    <property type="entry name" value="THAP"/>
    <property type="match status" value="1"/>
</dbReference>
<sequence>MVGGKQYCVCCSNFLGKIVNGRKVSLHRIPANKQLSKVWIQRLKLVRKDFPTVIKSSTRVCSEHFKFKKGPQPHDQIPTIFQNKTLATSMLSQVPKVSTCTYQASSDVQAKNLSFKTSSEASGQSVSVQLHDYCGYVNPESFDKVHVTEMCQTSTSTVEIQTQTPHVLMADAQTQTDNSLKAAAIIDNDGLVISETVLGAIENVLPHCDVRKACIHHTQSHYPEIGPTRLSITSMMPDTRQISC</sequence>
<dbReference type="Proteomes" id="UP000762676">
    <property type="component" value="Unassembled WGS sequence"/>
</dbReference>
<name>A0AAV4HRQ0_9GAST</name>
<dbReference type="InterPro" id="IPR006612">
    <property type="entry name" value="THAP_Znf"/>
</dbReference>
<dbReference type="GO" id="GO:0003677">
    <property type="term" value="F:DNA binding"/>
    <property type="evidence" value="ECO:0007669"/>
    <property type="project" value="UniProtKB-UniRule"/>
</dbReference>
<evidence type="ECO:0000256" key="5">
    <source>
        <dbReference type="PROSITE-ProRule" id="PRU00309"/>
    </source>
</evidence>
<dbReference type="InterPro" id="IPR038441">
    <property type="entry name" value="THAP_Znf_sf"/>
</dbReference>
<evidence type="ECO:0000256" key="1">
    <source>
        <dbReference type="ARBA" id="ARBA00022723"/>
    </source>
</evidence>
<dbReference type="Gene3D" id="6.20.210.20">
    <property type="entry name" value="THAP domain"/>
    <property type="match status" value="1"/>
</dbReference>
<proteinExistence type="predicted"/>